<evidence type="ECO:0000313" key="3">
    <source>
        <dbReference type="Proteomes" id="UP000053257"/>
    </source>
</evidence>
<dbReference type="AlphaFoldDB" id="A0A0C3PMJ2"/>
<name>A0A0C3PMJ2_PHLG1</name>
<accession>A0A0C3PMJ2</accession>
<proteinExistence type="predicted"/>
<sequence>MRVRRRATSHLPRRGPRIPAQARLSTLRRHSASPLHPHPDAPLGGPGQHCPTAAPLVVWQAHLSSTQGTASALVRRLAAGAKRGRRLLAISKSQCASGGHGGDCAGAHAGPHERGGLAEERNLRDVEVRALAQPVALVLHPRPRVFSPYSLNILLYPAPACGFPRKSE</sequence>
<evidence type="ECO:0000256" key="1">
    <source>
        <dbReference type="SAM" id="MobiDB-lite"/>
    </source>
</evidence>
<gene>
    <name evidence="2" type="ORF">PHLGIDRAFT_404588</name>
</gene>
<organism evidence="2 3">
    <name type="scientific">Phlebiopsis gigantea (strain 11061_1 CR5-6)</name>
    <name type="common">White-rot fungus</name>
    <name type="synonym">Peniophora gigantea</name>
    <dbReference type="NCBI Taxonomy" id="745531"/>
    <lineage>
        <taxon>Eukaryota</taxon>
        <taxon>Fungi</taxon>
        <taxon>Dikarya</taxon>
        <taxon>Basidiomycota</taxon>
        <taxon>Agaricomycotina</taxon>
        <taxon>Agaricomycetes</taxon>
        <taxon>Polyporales</taxon>
        <taxon>Phanerochaetaceae</taxon>
        <taxon>Phlebiopsis</taxon>
    </lineage>
</organism>
<evidence type="ECO:0000313" key="2">
    <source>
        <dbReference type="EMBL" id="KIP07848.1"/>
    </source>
</evidence>
<keyword evidence="3" id="KW-1185">Reference proteome</keyword>
<feature type="compositionally biased region" description="Basic residues" evidence="1">
    <location>
        <begin position="1"/>
        <end position="16"/>
    </location>
</feature>
<protein>
    <submittedName>
        <fullName evidence="2">Uncharacterized protein</fullName>
    </submittedName>
</protein>
<dbReference type="EMBL" id="KN840489">
    <property type="protein sequence ID" value="KIP07848.1"/>
    <property type="molecule type" value="Genomic_DNA"/>
</dbReference>
<feature type="region of interest" description="Disordered" evidence="1">
    <location>
        <begin position="1"/>
        <end position="49"/>
    </location>
</feature>
<dbReference type="Proteomes" id="UP000053257">
    <property type="component" value="Unassembled WGS sequence"/>
</dbReference>
<reference evidence="2 3" key="1">
    <citation type="journal article" date="2014" name="PLoS Genet.">
        <title>Analysis of the Phlebiopsis gigantea genome, transcriptome and secretome provides insight into its pioneer colonization strategies of wood.</title>
        <authorList>
            <person name="Hori C."/>
            <person name="Ishida T."/>
            <person name="Igarashi K."/>
            <person name="Samejima M."/>
            <person name="Suzuki H."/>
            <person name="Master E."/>
            <person name="Ferreira P."/>
            <person name="Ruiz-Duenas F.J."/>
            <person name="Held B."/>
            <person name="Canessa P."/>
            <person name="Larrondo L.F."/>
            <person name="Schmoll M."/>
            <person name="Druzhinina I.S."/>
            <person name="Kubicek C.P."/>
            <person name="Gaskell J.A."/>
            <person name="Kersten P."/>
            <person name="St John F."/>
            <person name="Glasner J."/>
            <person name="Sabat G."/>
            <person name="Splinter BonDurant S."/>
            <person name="Syed K."/>
            <person name="Yadav J."/>
            <person name="Mgbeahuruike A.C."/>
            <person name="Kovalchuk A."/>
            <person name="Asiegbu F.O."/>
            <person name="Lackner G."/>
            <person name="Hoffmeister D."/>
            <person name="Rencoret J."/>
            <person name="Gutierrez A."/>
            <person name="Sun H."/>
            <person name="Lindquist E."/>
            <person name="Barry K."/>
            <person name="Riley R."/>
            <person name="Grigoriev I.V."/>
            <person name="Henrissat B."/>
            <person name="Kues U."/>
            <person name="Berka R.M."/>
            <person name="Martinez A.T."/>
            <person name="Covert S.F."/>
            <person name="Blanchette R.A."/>
            <person name="Cullen D."/>
        </authorList>
    </citation>
    <scope>NUCLEOTIDE SEQUENCE [LARGE SCALE GENOMIC DNA]</scope>
    <source>
        <strain evidence="2 3">11061_1 CR5-6</strain>
    </source>
</reference>
<dbReference type="HOGENOM" id="CLU_1587108_0_0_1"/>